<dbReference type="Proteomes" id="UP000809337">
    <property type="component" value="Unassembled WGS sequence"/>
</dbReference>
<comment type="caution">
    <text evidence="1">The sequence shown here is derived from an EMBL/GenBank/DDBJ whole genome shotgun (WGS) entry which is preliminary data.</text>
</comment>
<organism evidence="1 2">
    <name type="scientific">Pseudosulfitobacter pseudonitzschiae</name>
    <dbReference type="NCBI Taxonomy" id="1402135"/>
    <lineage>
        <taxon>Bacteria</taxon>
        <taxon>Pseudomonadati</taxon>
        <taxon>Pseudomonadota</taxon>
        <taxon>Alphaproteobacteria</taxon>
        <taxon>Rhodobacterales</taxon>
        <taxon>Roseobacteraceae</taxon>
        <taxon>Pseudosulfitobacter</taxon>
    </lineage>
</organism>
<evidence type="ECO:0000313" key="1">
    <source>
        <dbReference type="EMBL" id="MBM2356784.1"/>
    </source>
</evidence>
<evidence type="ECO:0000313" key="2">
    <source>
        <dbReference type="Proteomes" id="UP000809337"/>
    </source>
</evidence>
<protein>
    <submittedName>
        <fullName evidence="1">Uncharacterized protein</fullName>
    </submittedName>
</protein>
<name>A0A9Q2RYY9_9RHOB</name>
<dbReference type="AlphaFoldDB" id="A0A9Q2RYY9"/>
<proteinExistence type="predicted"/>
<dbReference type="RefSeq" id="WP_231035659.1">
    <property type="nucleotide sequence ID" value="NZ_JAJNGX010000020.1"/>
</dbReference>
<reference evidence="1" key="1">
    <citation type="submission" date="2021-01" db="EMBL/GenBank/DDBJ databases">
        <title>Diatom-associated Roseobacters Show Island Model of Population Structure.</title>
        <authorList>
            <person name="Qu L."/>
            <person name="Feng X."/>
            <person name="Chen Y."/>
            <person name="Li L."/>
            <person name="Wang X."/>
            <person name="Hu Z."/>
            <person name="Wang H."/>
            <person name="Luo H."/>
        </authorList>
    </citation>
    <scope>NUCLEOTIDE SEQUENCE</scope>
    <source>
        <strain evidence="1">SM26-45</strain>
    </source>
</reference>
<gene>
    <name evidence="1" type="ORF">JQX14_19710</name>
</gene>
<sequence length="182" mass="18670">MRDHSTDTDALIPPIGAPVVAPHSTIAGFDAAEDVLLIEVPPGVDAAITGQRVTPAGLWVTFSTGEAVLLEGQGAMIPEDAVTFVEAEPNEAAGIMAEPLTDTPAAAQDSTGNTTVDHFDPATDCIVVAADQPERLSIATQHMTDHGVVITLSTGATITLTGVTAPVDDKAVEFLPSNLPLP</sequence>
<dbReference type="EMBL" id="JAFBWN010000020">
    <property type="protein sequence ID" value="MBM2356784.1"/>
    <property type="molecule type" value="Genomic_DNA"/>
</dbReference>
<accession>A0A9Q2RYY9</accession>